<feature type="compositionally biased region" description="Pro residues" evidence="1">
    <location>
        <begin position="17"/>
        <end position="31"/>
    </location>
</feature>
<feature type="region of interest" description="Disordered" evidence="1">
    <location>
        <begin position="539"/>
        <end position="662"/>
    </location>
</feature>
<proteinExistence type="predicted"/>
<dbReference type="PANTHER" id="PTHR31286:SF90">
    <property type="entry name" value="DUF4283 DOMAIN-CONTAINING PROTEIN"/>
    <property type="match status" value="1"/>
</dbReference>
<sequence>MLASGSCPPASVGILHLPPPFPPDPPDPSLPSPLLRSVPLPSSSPPSTVLPIPSDLRVLGVPNLSPSPSCSSGVSAAELLASYLVSPKSFPQNPNLVSVPVVPARGPTFVNPSSPSQCSLLDSIPGSSPAPPPHTSSAPYSSPSTDSVPQTWADKAKLSTDKSLKRMSTTSTSLSPEGIPRVSIPDEVFQRGALLHKDFIVGRFFGRVPSFKTIQNVLNYLWGKGNRLEIHLIQATRSMLVRIPSDFIREKVLKKRIWYVDTAMFHVAQWSDGDVADTSSLESIQIWAHLKGVPFDLMTNEGLSWITDAIGFPKEMDDWTKNLQSLSVAHVKVEVDATKPLPSVLELVRKSGATFRVDVEYPWLPPTCSHCKQLGHIIKDCLKITRKWVPIQREKDPEKNANSSLPVLATVFEPALVNPTPPTDVPSSSSGPALPSSPYQIISFGSGLELPSPLAHPTSIFPPSIPVVMDIDTPPDLSSFPPLPSSIPPSSPSPPLPHSNHLVPPSSPPSPVSSYPQNYVLALAATVMPISSIPPPPKPLLLPPLTQPPPSSPPSSPVVAVSSQFPPSSHSFRTFHAKKPDWESPKRKFKLSSKPPLISPKNQIDYSNPFAPLSNLSLSNPQLPPPLPSLPIPPSATDLPTEEKISPVVGSLLSKGVPSTSL</sequence>
<accession>A0ABQ7KRJ4</accession>
<feature type="compositionally biased region" description="Low complexity" evidence="1">
    <location>
        <begin position="607"/>
        <end position="621"/>
    </location>
</feature>
<evidence type="ECO:0000256" key="1">
    <source>
        <dbReference type="SAM" id="MobiDB-lite"/>
    </source>
</evidence>
<evidence type="ECO:0000259" key="2">
    <source>
        <dbReference type="Pfam" id="PF14111"/>
    </source>
</evidence>
<feature type="compositionally biased region" description="Low complexity" evidence="1">
    <location>
        <begin position="32"/>
        <end position="51"/>
    </location>
</feature>
<comment type="caution">
    <text evidence="3">The sequence shown here is derived from an EMBL/GenBank/DDBJ whole genome shotgun (WGS) entry which is preliminary data.</text>
</comment>
<reference evidence="3 4" key="1">
    <citation type="submission" date="2021-03" db="EMBL/GenBank/DDBJ databases">
        <authorList>
            <person name="King G.J."/>
            <person name="Bancroft I."/>
            <person name="Baten A."/>
            <person name="Bloomfield J."/>
            <person name="Borpatragohain P."/>
            <person name="He Z."/>
            <person name="Irish N."/>
            <person name="Irwin J."/>
            <person name="Liu K."/>
            <person name="Mauleon R.P."/>
            <person name="Moore J."/>
            <person name="Morris R."/>
            <person name="Ostergaard L."/>
            <person name="Wang B."/>
            <person name="Wells R."/>
        </authorList>
    </citation>
    <scope>NUCLEOTIDE SEQUENCE [LARGE SCALE GENOMIC DNA]</scope>
    <source>
        <strain evidence="3">R-o-18</strain>
        <tissue evidence="3">Leaf</tissue>
    </source>
</reference>
<organism evidence="3 4">
    <name type="scientific">Brassica rapa subsp. trilocularis</name>
    <dbReference type="NCBI Taxonomy" id="1813537"/>
    <lineage>
        <taxon>Eukaryota</taxon>
        <taxon>Viridiplantae</taxon>
        <taxon>Streptophyta</taxon>
        <taxon>Embryophyta</taxon>
        <taxon>Tracheophyta</taxon>
        <taxon>Spermatophyta</taxon>
        <taxon>Magnoliopsida</taxon>
        <taxon>eudicotyledons</taxon>
        <taxon>Gunneridae</taxon>
        <taxon>Pentapetalae</taxon>
        <taxon>rosids</taxon>
        <taxon>malvids</taxon>
        <taxon>Brassicales</taxon>
        <taxon>Brassicaceae</taxon>
        <taxon>Brassiceae</taxon>
        <taxon>Brassica</taxon>
    </lineage>
</organism>
<dbReference type="PANTHER" id="PTHR31286">
    <property type="entry name" value="GLYCINE-RICH CELL WALL STRUCTURAL PROTEIN 1.8-LIKE"/>
    <property type="match status" value="1"/>
</dbReference>
<feature type="compositionally biased region" description="Pro residues" evidence="1">
    <location>
        <begin position="622"/>
        <end position="634"/>
    </location>
</feature>
<feature type="compositionally biased region" description="Basic and acidic residues" evidence="1">
    <location>
        <begin position="154"/>
        <end position="164"/>
    </location>
</feature>
<evidence type="ECO:0000313" key="3">
    <source>
        <dbReference type="EMBL" id="KAG5377078.1"/>
    </source>
</evidence>
<name>A0ABQ7KRJ4_BRACM</name>
<feature type="region of interest" description="Disordered" evidence="1">
    <location>
        <begin position="472"/>
        <end position="510"/>
    </location>
</feature>
<feature type="region of interest" description="Disordered" evidence="1">
    <location>
        <begin position="112"/>
        <end position="178"/>
    </location>
</feature>
<dbReference type="EMBL" id="JADBGQ010000010">
    <property type="protein sequence ID" value="KAG5377078.1"/>
    <property type="molecule type" value="Genomic_DNA"/>
</dbReference>
<dbReference type="InterPro" id="IPR025558">
    <property type="entry name" value="DUF4283"/>
</dbReference>
<feature type="compositionally biased region" description="Pro residues" evidence="1">
    <location>
        <begin position="539"/>
        <end position="556"/>
    </location>
</feature>
<keyword evidence="4" id="KW-1185">Reference proteome</keyword>
<feature type="region of interest" description="Disordered" evidence="1">
    <location>
        <begin position="14"/>
        <end position="51"/>
    </location>
</feature>
<feature type="compositionally biased region" description="Low complexity" evidence="1">
    <location>
        <begin position="557"/>
        <end position="569"/>
    </location>
</feature>
<feature type="domain" description="DUF4283" evidence="2">
    <location>
        <begin position="194"/>
        <end position="272"/>
    </location>
</feature>
<dbReference type="InterPro" id="IPR040256">
    <property type="entry name" value="At4g02000-like"/>
</dbReference>
<feature type="compositionally biased region" description="Pro residues" evidence="1">
    <location>
        <begin position="481"/>
        <end position="497"/>
    </location>
</feature>
<feature type="compositionally biased region" description="Low complexity" evidence="1">
    <location>
        <begin position="135"/>
        <end position="147"/>
    </location>
</feature>
<dbReference type="Pfam" id="PF14111">
    <property type="entry name" value="DUF4283"/>
    <property type="match status" value="1"/>
</dbReference>
<protein>
    <recommendedName>
        <fullName evidence="2">DUF4283 domain-containing protein</fullName>
    </recommendedName>
</protein>
<gene>
    <name evidence="3" type="primary">A10g506790.1_BraROA</name>
    <name evidence="3" type="ORF">IGI04_041674</name>
</gene>
<dbReference type="Proteomes" id="UP000823674">
    <property type="component" value="Chromosome A10"/>
</dbReference>
<evidence type="ECO:0000313" key="4">
    <source>
        <dbReference type="Proteomes" id="UP000823674"/>
    </source>
</evidence>
<feature type="compositionally biased region" description="Polar residues" evidence="1">
    <location>
        <begin position="166"/>
        <end position="175"/>
    </location>
</feature>